<feature type="domain" description="Helicase ATP-binding" evidence="7">
    <location>
        <begin position="30"/>
        <end position="200"/>
    </location>
</feature>
<feature type="compositionally biased region" description="Polar residues" evidence="6">
    <location>
        <begin position="603"/>
        <end position="618"/>
    </location>
</feature>
<dbReference type="GO" id="GO:0009378">
    <property type="term" value="F:four-way junction helicase activity"/>
    <property type="evidence" value="ECO:0007669"/>
    <property type="project" value="TreeGrafter"/>
</dbReference>
<evidence type="ECO:0000256" key="5">
    <source>
        <dbReference type="ARBA" id="ARBA00034808"/>
    </source>
</evidence>
<dbReference type="GO" id="GO:0005694">
    <property type="term" value="C:chromosome"/>
    <property type="evidence" value="ECO:0007669"/>
    <property type="project" value="TreeGrafter"/>
</dbReference>
<dbReference type="PROSITE" id="PS51192">
    <property type="entry name" value="HELICASE_ATP_BIND_1"/>
    <property type="match status" value="1"/>
</dbReference>
<feature type="compositionally biased region" description="Polar residues" evidence="6">
    <location>
        <begin position="682"/>
        <end position="696"/>
    </location>
</feature>
<dbReference type="SUPFAM" id="SSF52540">
    <property type="entry name" value="P-loop containing nucleoside triphosphate hydrolases"/>
    <property type="match status" value="1"/>
</dbReference>
<dbReference type="InterPro" id="IPR027417">
    <property type="entry name" value="P-loop_NTPase"/>
</dbReference>
<feature type="region of interest" description="Disordered" evidence="6">
    <location>
        <begin position="589"/>
        <end position="721"/>
    </location>
</feature>
<evidence type="ECO:0000256" key="2">
    <source>
        <dbReference type="ARBA" id="ARBA00023125"/>
    </source>
</evidence>
<evidence type="ECO:0000313" key="8">
    <source>
        <dbReference type="EMBL" id="KAJ3475462.1"/>
    </source>
</evidence>
<dbReference type="GO" id="GO:0005737">
    <property type="term" value="C:cytoplasm"/>
    <property type="evidence" value="ECO:0007669"/>
    <property type="project" value="TreeGrafter"/>
</dbReference>
<dbReference type="Gene3D" id="3.40.50.300">
    <property type="entry name" value="P-loop containing nucleotide triphosphate hydrolases"/>
    <property type="match status" value="2"/>
</dbReference>
<evidence type="ECO:0000256" key="4">
    <source>
        <dbReference type="ARBA" id="ARBA00034617"/>
    </source>
</evidence>
<organism evidence="8 9">
    <name type="scientific">Meripilus lineatus</name>
    <dbReference type="NCBI Taxonomy" id="2056292"/>
    <lineage>
        <taxon>Eukaryota</taxon>
        <taxon>Fungi</taxon>
        <taxon>Dikarya</taxon>
        <taxon>Basidiomycota</taxon>
        <taxon>Agaricomycotina</taxon>
        <taxon>Agaricomycetes</taxon>
        <taxon>Polyporales</taxon>
        <taxon>Meripilaceae</taxon>
        <taxon>Meripilus</taxon>
    </lineage>
</organism>
<dbReference type="GO" id="GO:0003677">
    <property type="term" value="F:DNA binding"/>
    <property type="evidence" value="ECO:0007669"/>
    <property type="project" value="UniProtKB-KW"/>
</dbReference>
<dbReference type="PANTHER" id="PTHR13710">
    <property type="entry name" value="DNA HELICASE RECQ FAMILY MEMBER"/>
    <property type="match status" value="1"/>
</dbReference>
<dbReference type="SMART" id="SM00487">
    <property type="entry name" value="DEXDc"/>
    <property type="match status" value="1"/>
</dbReference>
<keyword evidence="9" id="KW-1185">Reference proteome</keyword>
<gene>
    <name evidence="8" type="ORF">NLI96_g11817</name>
</gene>
<dbReference type="EMBL" id="JANAWD010000853">
    <property type="protein sequence ID" value="KAJ3475462.1"/>
    <property type="molecule type" value="Genomic_DNA"/>
</dbReference>
<evidence type="ECO:0000256" key="3">
    <source>
        <dbReference type="ARBA" id="ARBA00023235"/>
    </source>
</evidence>
<protein>
    <recommendedName>
        <fullName evidence="5">DNA 3'-5' helicase</fullName>
        <ecNumber evidence="5">5.6.2.4</ecNumber>
    </recommendedName>
</protein>
<comment type="similarity">
    <text evidence="1">Belongs to the helicase family. RecQ subfamily.</text>
</comment>
<sequence>MEIPTLSEIREKTLEKFGRRPCLWQLKIAEAILKREKDVVCIAGTGSGKTLTFWMPLLFRDGIQIVMTPLNILGVQNVKELNAHGIPAISIYSETATPQNLKDIEAGKYRVVVINPEVALGNSAFEKIWRNPSFTSKIISIVWDEAHCISAWGSFRKEYRDAGRLRNIIPRTIPYLVPSATLSENVRADVMDVLEMDVRRTIMVKRSNDRPNVYLSVRKIEHALTSFRDLNFLIPKDWKPTDPLPKFLVFFDNISESIAAMEFLQARLPLSHRDRGIDLADIEVIVQWRATCNMDTLWQRFGRAVRAMELQGVAIFLVESKFFDETKRKAAENAQAAEARAKQKEAGKQTAKRKAGDEGGPNKRSCTKLTPFEKLRVEYKHQSRKVTKASRARAMNMKVSEDNDDVEPAIDAFINAGNETRGINCYRIPILAFYENDLLKSDHEKCAPNEGGCTRCAVKKPTLCCSLCHPFPPRFSYLNVPSPPIPRVPRMSNIPTFGKYQPAPVDLDFRHTLNAWRRRKVEDIYGLPYLKNMGPGIVMGDDTLTRIADCARVGKITTVEELERETKWYHTWRHGAEILKLISESYSVDSPDPSLPLQPQPSTSANVTQTGVDTPSRTKATRTCGACGMSGHIKSNSKCPKFVPKNKENQPPGMFVSTFTQEMDNTTGDRKTPTNTPPDLPSSPQALSPLQHNSPPRSLAHSTPAHLMPAHSTPLLPFPSPDAVLHPPVSTPTL</sequence>
<dbReference type="PANTHER" id="PTHR13710:SF105">
    <property type="entry name" value="ATP-DEPENDENT DNA HELICASE Q1"/>
    <property type="match status" value="1"/>
</dbReference>
<evidence type="ECO:0000256" key="1">
    <source>
        <dbReference type="ARBA" id="ARBA00005446"/>
    </source>
</evidence>
<evidence type="ECO:0000259" key="7">
    <source>
        <dbReference type="PROSITE" id="PS51192"/>
    </source>
</evidence>
<dbReference type="GO" id="GO:0043138">
    <property type="term" value="F:3'-5' DNA helicase activity"/>
    <property type="evidence" value="ECO:0007669"/>
    <property type="project" value="UniProtKB-EC"/>
</dbReference>
<dbReference type="InterPro" id="IPR014001">
    <property type="entry name" value="Helicase_ATP-bd"/>
</dbReference>
<dbReference type="GO" id="GO:0005524">
    <property type="term" value="F:ATP binding"/>
    <property type="evidence" value="ECO:0007669"/>
    <property type="project" value="InterPro"/>
</dbReference>
<dbReference type="Proteomes" id="UP001212997">
    <property type="component" value="Unassembled WGS sequence"/>
</dbReference>
<comment type="caution">
    <text evidence="8">The sequence shown here is derived from an EMBL/GenBank/DDBJ whole genome shotgun (WGS) entry which is preliminary data.</text>
</comment>
<accession>A0AAD5YCZ8</accession>
<feature type="compositionally biased region" description="Polar residues" evidence="6">
    <location>
        <begin position="657"/>
        <end position="666"/>
    </location>
</feature>
<dbReference type="GO" id="GO:0000724">
    <property type="term" value="P:double-strand break repair via homologous recombination"/>
    <property type="evidence" value="ECO:0007669"/>
    <property type="project" value="TreeGrafter"/>
</dbReference>
<proteinExistence type="inferred from homology"/>
<evidence type="ECO:0000313" key="9">
    <source>
        <dbReference type="Proteomes" id="UP001212997"/>
    </source>
</evidence>
<dbReference type="Pfam" id="PF00270">
    <property type="entry name" value="DEAD"/>
    <property type="match status" value="1"/>
</dbReference>
<keyword evidence="3" id="KW-0413">Isomerase</keyword>
<name>A0AAD5YCZ8_9APHY</name>
<keyword evidence="2" id="KW-0238">DNA-binding</keyword>
<reference evidence="8" key="1">
    <citation type="submission" date="2022-07" db="EMBL/GenBank/DDBJ databases">
        <title>Genome Sequence of Physisporinus lineatus.</title>
        <authorList>
            <person name="Buettner E."/>
        </authorList>
    </citation>
    <scope>NUCLEOTIDE SEQUENCE</scope>
    <source>
        <strain evidence="8">VT162</strain>
    </source>
</reference>
<dbReference type="InterPro" id="IPR011545">
    <property type="entry name" value="DEAD/DEAH_box_helicase_dom"/>
</dbReference>
<dbReference type="EC" id="5.6.2.4" evidence="5"/>
<comment type="catalytic activity">
    <reaction evidence="4">
        <text>Couples ATP hydrolysis with the unwinding of duplex DNA by translocating in the 3'-5' direction.</text>
        <dbReference type="EC" id="5.6.2.4"/>
    </reaction>
</comment>
<feature type="region of interest" description="Disordered" evidence="6">
    <location>
        <begin position="334"/>
        <end position="366"/>
    </location>
</feature>
<dbReference type="AlphaFoldDB" id="A0AAD5YCZ8"/>
<evidence type="ECO:0000256" key="6">
    <source>
        <dbReference type="SAM" id="MobiDB-lite"/>
    </source>
</evidence>